<accession>A0A077N923</accession>
<name>A0A077N923_XENBV</name>
<sequence>MKSNSFAGSLESASLCVSQIEFLHKMSVQQDSANRHILDMLILDVLQKLKSQLHFYHSATGSSCESNPIVSSKSRVGGDYTLEEAHQIIQDSESGAQSHSELRSSTSPNN</sequence>
<dbReference type="AlphaFoldDB" id="A0A077N923"/>
<dbReference type="HOGENOM" id="CLU_2170090_0_0_6"/>
<dbReference type="EMBL" id="CBSW010000249">
    <property type="protein sequence ID" value="CDG98681.1"/>
    <property type="molecule type" value="Genomic_DNA"/>
</dbReference>
<reference evidence="2" key="1">
    <citation type="submission" date="2013-07" db="EMBL/GenBank/DDBJ databases">
        <title>Sub-species coevolution in mutualistic symbiosis.</title>
        <authorList>
            <person name="Murfin K."/>
            <person name="Klassen J."/>
            <person name="Lee M."/>
            <person name="Forst S."/>
            <person name="Stock P."/>
            <person name="Goodrich-Blair H."/>
        </authorList>
    </citation>
    <scope>NUCLEOTIDE SEQUENCE [LARGE SCALE GENOMIC DNA]</scope>
    <source>
        <strain evidence="2">Puntauvense</strain>
    </source>
</reference>
<gene>
    <name evidence="2" type="ORF">XBP1_450003</name>
</gene>
<organism evidence="2 3">
    <name type="scientific">Xenorhabdus bovienii str. puntauvense</name>
    <dbReference type="NCBI Taxonomy" id="1398201"/>
    <lineage>
        <taxon>Bacteria</taxon>
        <taxon>Pseudomonadati</taxon>
        <taxon>Pseudomonadota</taxon>
        <taxon>Gammaproteobacteria</taxon>
        <taxon>Enterobacterales</taxon>
        <taxon>Morganellaceae</taxon>
        <taxon>Xenorhabdus</taxon>
    </lineage>
</organism>
<evidence type="ECO:0000313" key="3">
    <source>
        <dbReference type="Proteomes" id="UP000028511"/>
    </source>
</evidence>
<protein>
    <submittedName>
        <fullName evidence="2">Uncharacterized protein</fullName>
    </submittedName>
</protein>
<evidence type="ECO:0000313" key="2">
    <source>
        <dbReference type="EMBL" id="CDG98681.1"/>
    </source>
</evidence>
<comment type="caution">
    <text evidence="2">The sequence shown here is derived from an EMBL/GenBank/DDBJ whole genome shotgun (WGS) entry which is preliminary data.</text>
</comment>
<feature type="region of interest" description="Disordered" evidence="1">
    <location>
        <begin position="91"/>
        <end position="110"/>
    </location>
</feature>
<evidence type="ECO:0000256" key="1">
    <source>
        <dbReference type="SAM" id="MobiDB-lite"/>
    </source>
</evidence>
<proteinExistence type="predicted"/>
<dbReference type="Proteomes" id="UP000028511">
    <property type="component" value="Unassembled WGS sequence"/>
</dbReference>